<dbReference type="Pfam" id="PF02237">
    <property type="entry name" value="BPL_C"/>
    <property type="match status" value="1"/>
</dbReference>
<dbReference type="InterPro" id="IPR008988">
    <property type="entry name" value="Transcriptional_repressor_C"/>
</dbReference>
<evidence type="ECO:0000313" key="7">
    <source>
        <dbReference type="EMBL" id="BBE10408.1"/>
    </source>
</evidence>
<dbReference type="GO" id="GO:0004077">
    <property type="term" value="F:biotin--[biotin carboxyl-carrier protein] ligase activity"/>
    <property type="evidence" value="ECO:0007669"/>
    <property type="project" value="UniProtKB-EC"/>
</dbReference>
<evidence type="ECO:0000256" key="1">
    <source>
        <dbReference type="ARBA" id="ARBA00022598"/>
    </source>
</evidence>
<dbReference type="EMBL" id="AP018150">
    <property type="protein sequence ID" value="BBE10408.1"/>
    <property type="molecule type" value="Genomic_DNA"/>
</dbReference>
<dbReference type="InterPro" id="IPR004143">
    <property type="entry name" value="BPL_LPL_catalytic"/>
</dbReference>
<dbReference type="SUPFAM" id="SSF50037">
    <property type="entry name" value="C-terminal domain of transcriptional repressors"/>
    <property type="match status" value="1"/>
</dbReference>
<dbReference type="InterPro" id="IPR003142">
    <property type="entry name" value="BPL_C"/>
</dbReference>
<dbReference type="PROSITE" id="PS51733">
    <property type="entry name" value="BPL_LPL_CATALYTIC"/>
    <property type="match status" value="1"/>
</dbReference>
<dbReference type="GO" id="GO:0005737">
    <property type="term" value="C:cytoplasm"/>
    <property type="evidence" value="ECO:0007669"/>
    <property type="project" value="TreeGrafter"/>
</dbReference>
<gene>
    <name evidence="7" type="ORF">MCB1EB_2247</name>
</gene>
<sequence length="262" mass="27741">MLLSSSLQKLTIEVVDETGSTNADLIARLKAMDKPRLPIVRVAYRQTAGHGRHGRPWIAAPGNALLFSFACEILRSPAELAGLSLAVSTAVLAGLRALMPTDMHRLALKWPNDVLLDGAKLAGILIEMARSSHTSSSVVIGIGFNLEGEEALAAQLSAQANPPAALARVLPQVAMTDVLAHLLNALAAMLERFSEHGLAPFLQAWNDNHAYAGKKVLVLESGREILTGIATGVDAYGRLLIDTGNGIQTLASGDVSLRVHIL</sequence>
<dbReference type="Pfam" id="PF03099">
    <property type="entry name" value="BPL_LplA_LipB"/>
    <property type="match status" value="1"/>
</dbReference>
<evidence type="ECO:0000313" key="8">
    <source>
        <dbReference type="Proteomes" id="UP000282597"/>
    </source>
</evidence>
<dbReference type="KEGG" id="mcys:MCB1EB_2247"/>
<accession>A0A2Z6EYF6</accession>
<dbReference type="Gene3D" id="3.30.930.10">
    <property type="entry name" value="Bira Bifunctional Protein, Domain 2"/>
    <property type="match status" value="1"/>
</dbReference>
<evidence type="ECO:0000256" key="5">
    <source>
        <dbReference type="ARBA" id="ARBA00024227"/>
    </source>
</evidence>
<keyword evidence="1 7" id="KW-0436">Ligase</keyword>
<evidence type="ECO:0000256" key="3">
    <source>
        <dbReference type="ARBA" id="ARBA00022840"/>
    </source>
</evidence>
<dbReference type="EC" id="6.3.4.15" evidence="5"/>
<evidence type="ECO:0000256" key="6">
    <source>
        <dbReference type="ARBA" id="ARBA00047846"/>
    </source>
</evidence>
<dbReference type="AlphaFoldDB" id="A0A2Z6EYF6"/>
<name>A0A2Z6EYF6_9BURK</name>
<dbReference type="PANTHER" id="PTHR12835:SF5">
    <property type="entry name" value="BIOTIN--PROTEIN LIGASE"/>
    <property type="match status" value="1"/>
</dbReference>
<proteinExistence type="predicted"/>
<dbReference type="NCBIfam" id="TIGR00121">
    <property type="entry name" value="birA_ligase"/>
    <property type="match status" value="1"/>
</dbReference>
<organism evidence="7 8">
    <name type="scientific">Mycoavidus cysteinexigens</name>
    <dbReference type="NCBI Taxonomy" id="1553431"/>
    <lineage>
        <taxon>Bacteria</taxon>
        <taxon>Pseudomonadati</taxon>
        <taxon>Pseudomonadota</taxon>
        <taxon>Betaproteobacteria</taxon>
        <taxon>Burkholderiales</taxon>
        <taxon>Burkholderiaceae</taxon>
        <taxon>Mycoavidus</taxon>
    </lineage>
</organism>
<comment type="catalytic activity">
    <reaction evidence="6">
        <text>biotin + L-lysyl-[protein] + ATP = N(6)-biotinyl-L-lysyl-[protein] + AMP + diphosphate + H(+)</text>
        <dbReference type="Rhea" id="RHEA:11756"/>
        <dbReference type="Rhea" id="RHEA-COMP:9752"/>
        <dbReference type="Rhea" id="RHEA-COMP:10505"/>
        <dbReference type="ChEBI" id="CHEBI:15378"/>
        <dbReference type="ChEBI" id="CHEBI:29969"/>
        <dbReference type="ChEBI" id="CHEBI:30616"/>
        <dbReference type="ChEBI" id="CHEBI:33019"/>
        <dbReference type="ChEBI" id="CHEBI:57586"/>
        <dbReference type="ChEBI" id="CHEBI:83144"/>
        <dbReference type="ChEBI" id="CHEBI:456215"/>
        <dbReference type="EC" id="6.3.4.15"/>
    </reaction>
</comment>
<dbReference type="CDD" id="cd16442">
    <property type="entry name" value="BPL"/>
    <property type="match status" value="1"/>
</dbReference>
<evidence type="ECO:0000256" key="2">
    <source>
        <dbReference type="ARBA" id="ARBA00022741"/>
    </source>
</evidence>
<keyword evidence="2" id="KW-0547">Nucleotide-binding</keyword>
<reference evidence="7 8" key="1">
    <citation type="journal article" date="2018" name="Microbes Environ.">
        <title>Comparative Genomic Insights into Endofungal Lifestyles of Two Bacterial Endosymbionts, Mycoavidus cysteinexigens and Burkholderia rhizoxinica.</title>
        <authorList>
            <person name="Sharmin D."/>
            <person name="Guo Y."/>
            <person name="Nishizawa T."/>
            <person name="Ohshima S."/>
            <person name="Sato Y."/>
            <person name="Takashima Y."/>
            <person name="Narisawa K."/>
            <person name="Ohta H."/>
        </authorList>
    </citation>
    <scope>NUCLEOTIDE SEQUENCE [LARGE SCALE GENOMIC DNA]</scope>
    <source>
        <strain evidence="7 8">B1-EB</strain>
    </source>
</reference>
<dbReference type="PANTHER" id="PTHR12835">
    <property type="entry name" value="BIOTIN PROTEIN LIGASE"/>
    <property type="match status" value="1"/>
</dbReference>
<dbReference type="NCBIfam" id="NF005405">
    <property type="entry name" value="PRK06955.1"/>
    <property type="match status" value="1"/>
</dbReference>
<dbReference type="GO" id="GO:0005524">
    <property type="term" value="F:ATP binding"/>
    <property type="evidence" value="ECO:0007669"/>
    <property type="project" value="UniProtKB-KW"/>
</dbReference>
<dbReference type="Proteomes" id="UP000282597">
    <property type="component" value="Chromosome"/>
</dbReference>
<keyword evidence="8" id="KW-1185">Reference proteome</keyword>
<evidence type="ECO:0000256" key="4">
    <source>
        <dbReference type="ARBA" id="ARBA00023267"/>
    </source>
</evidence>
<keyword evidence="4" id="KW-0092">Biotin</keyword>
<dbReference type="InterPro" id="IPR045864">
    <property type="entry name" value="aa-tRNA-synth_II/BPL/LPL"/>
</dbReference>
<dbReference type="InterPro" id="IPR004408">
    <property type="entry name" value="Biotin_CoA_COase_ligase"/>
</dbReference>
<keyword evidence="3" id="KW-0067">ATP-binding</keyword>
<protein>
    <recommendedName>
        <fullName evidence="5">biotin--[biotin carboxyl-carrier protein] ligase</fullName>
        <ecNumber evidence="5">6.3.4.15</ecNumber>
    </recommendedName>
</protein>
<dbReference type="Gene3D" id="2.30.30.100">
    <property type="match status" value="1"/>
</dbReference>
<dbReference type="SUPFAM" id="SSF55681">
    <property type="entry name" value="Class II aaRS and biotin synthetases"/>
    <property type="match status" value="1"/>
</dbReference>